<feature type="compositionally biased region" description="Basic and acidic residues" evidence="2">
    <location>
        <begin position="629"/>
        <end position="649"/>
    </location>
</feature>
<dbReference type="Pfam" id="PF23415">
    <property type="entry name" value="MAPB1_N"/>
    <property type="match status" value="1"/>
</dbReference>
<evidence type="ECO:0000259" key="4">
    <source>
        <dbReference type="Pfam" id="PF25281"/>
    </source>
</evidence>
<dbReference type="EMBL" id="KZ150275">
    <property type="protein sequence ID" value="PZC71653.1"/>
    <property type="molecule type" value="Genomic_DNA"/>
</dbReference>
<dbReference type="GO" id="GO:0045202">
    <property type="term" value="C:synapse"/>
    <property type="evidence" value="ECO:0007669"/>
    <property type="project" value="TreeGrafter"/>
</dbReference>
<dbReference type="InterPro" id="IPR026074">
    <property type="entry name" value="MAP1"/>
</dbReference>
<dbReference type="GO" id="GO:0016358">
    <property type="term" value="P:dendrite development"/>
    <property type="evidence" value="ECO:0007669"/>
    <property type="project" value="TreeGrafter"/>
</dbReference>
<protein>
    <recommendedName>
        <fullName evidence="7">Microtubule-associated protein futsch</fullName>
    </recommendedName>
</protein>
<dbReference type="GO" id="GO:0000226">
    <property type="term" value="P:microtubule cytoskeleton organization"/>
    <property type="evidence" value="ECO:0007669"/>
    <property type="project" value="InterPro"/>
</dbReference>
<feature type="compositionally biased region" description="Basic and acidic residues" evidence="2">
    <location>
        <begin position="871"/>
        <end position="910"/>
    </location>
</feature>
<evidence type="ECO:0000313" key="5">
    <source>
        <dbReference type="EMBL" id="PZC71653.1"/>
    </source>
</evidence>
<feature type="region of interest" description="Disordered" evidence="2">
    <location>
        <begin position="777"/>
        <end position="801"/>
    </location>
</feature>
<evidence type="ECO:0000256" key="1">
    <source>
        <dbReference type="SAM" id="Coils"/>
    </source>
</evidence>
<dbReference type="PANTHER" id="PTHR13843">
    <property type="entry name" value="MICROTUBULE-ASSOCIATED PROTEIN"/>
    <property type="match status" value="1"/>
</dbReference>
<name>A0A2W1BJ16_HELAM</name>
<dbReference type="GO" id="GO:0005829">
    <property type="term" value="C:cytosol"/>
    <property type="evidence" value="ECO:0007669"/>
    <property type="project" value="TreeGrafter"/>
</dbReference>
<feature type="compositionally biased region" description="Basic and acidic residues" evidence="2">
    <location>
        <begin position="1469"/>
        <end position="1491"/>
    </location>
</feature>
<dbReference type="InterPro" id="IPR056617">
    <property type="entry name" value="MAP1B/S_N"/>
</dbReference>
<feature type="region of interest" description="Disordered" evidence="2">
    <location>
        <begin position="465"/>
        <end position="503"/>
    </location>
</feature>
<feature type="domain" description="Microtubule-associated protein 1A/B/S-like MBL-like" evidence="4">
    <location>
        <begin position="184"/>
        <end position="448"/>
    </location>
</feature>
<feature type="coiled-coil region" evidence="1">
    <location>
        <begin position="1414"/>
        <end position="1441"/>
    </location>
</feature>
<evidence type="ECO:0008006" key="7">
    <source>
        <dbReference type="Google" id="ProtNLM"/>
    </source>
</evidence>
<feature type="compositionally biased region" description="Basic and acidic residues" evidence="2">
    <location>
        <begin position="1446"/>
        <end position="1461"/>
    </location>
</feature>
<proteinExistence type="predicted"/>
<evidence type="ECO:0000256" key="2">
    <source>
        <dbReference type="SAM" id="MobiDB-lite"/>
    </source>
</evidence>
<feature type="region of interest" description="Disordered" evidence="2">
    <location>
        <begin position="2201"/>
        <end position="2220"/>
    </location>
</feature>
<dbReference type="GO" id="GO:0005875">
    <property type="term" value="C:microtubule associated complex"/>
    <property type="evidence" value="ECO:0007669"/>
    <property type="project" value="TreeGrafter"/>
</dbReference>
<accession>A0A2W1BJ16</accession>
<feature type="region of interest" description="Disordered" evidence="2">
    <location>
        <begin position="2046"/>
        <end position="2071"/>
    </location>
</feature>
<dbReference type="GO" id="GO:0005874">
    <property type="term" value="C:microtubule"/>
    <property type="evidence" value="ECO:0007669"/>
    <property type="project" value="InterPro"/>
</dbReference>
<dbReference type="GO" id="GO:0008017">
    <property type="term" value="F:microtubule binding"/>
    <property type="evidence" value="ECO:0007669"/>
    <property type="project" value="InterPro"/>
</dbReference>
<evidence type="ECO:0000259" key="3">
    <source>
        <dbReference type="Pfam" id="PF23415"/>
    </source>
</evidence>
<feature type="region of interest" description="Disordered" evidence="2">
    <location>
        <begin position="1529"/>
        <end position="1549"/>
    </location>
</feature>
<dbReference type="InterPro" id="IPR057480">
    <property type="entry name" value="MAP1A/B/S-like_MBL"/>
</dbReference>
<dbReference type="GO" id="GO:0030425">
    <property type="term" value="C:dendrite"/>
    <property type="evidence" value="ECO:0007669"/>
    <property type="project" value="TreeGrafter"/>
</dbReference>
<dbReference type="Pfam" id="PF25281">
    <property type="entry name" value="MBL_MAP1B"/>
    <property type="match status" value="1"/>
</dbReference>
<dbReference type="GO" id="GO:0007409">
    <property type="term" value="P:axonogenesis"/>
    <property type="evidence" value="ECO:0007669"/>
    <property type="project" value="TreeGrafter"/>
</dbReference>
<dbReference type="GO" id="GO:0031114">
    <property type="term" value="P:regulation of microtubule depolymerization"/>
    <property type="evidence" value="ECO:0007669"/>
    <property type="project" value="TreeGrafter"/>
</dbReference>
<gene>
    <name evidence="5" type="primary">HaOG212775</name>
    <name evidence="5" type="ORF">B5X24_HaOG212775</name>
</gene>
<feature type="region of interest" description="Disordered" evidence="2">
    <location>
        <begin position="2263"/>
        <end position="2543"/>
    </location>
</feature>
<feature type="region of interest" description="Disordered" evidence="2">
    <location>
        <begin position="1861"/>
        <end position="1916"/>
    </location>
</feature>
<feature type="compositionally biased region" description="Basic and acidic residues" evidence="2">
    <location>
        <begin position="689"/>
        <end position="730"/>
    </location>
</feature>
<feature type="compositionally biased region" description="Basic and acidic residues" evidence="2">
    <location>
        <begin position="474"/>
        <end position="503"/>
    </location>
</feature>
<feature type="region of interest" description="Disordered" evidence="2">
    <location>
        <begin position="1446"/>
        <end position="1491"/>
    </location>
</feature>
<dbReference type="OrthoDB" id="5371837at2759"/>
<feature type="region of interest" description="Disordered" evidence="2">
    <location>
        <begin position="1705"/>
        <end position="1756"/>
    </location>
</feature>
<feature type="region of interest" description="Disordered" evidence="2">
    <location>
        <begin position="1319"/>
        <end position="1338"/>
    </location>
</feature>
<feature type="region of interest" description="Disordered" evidence="2">
    <location>
        <begin position="585"/>
        <end position="760"/>
    </location>
</feature>
<dbReference type="GO" id="GO:0043025">
    <property type="term" value="C:neuronal cell body"/>
    <property type="evidence" value="ECO:0007669"/>
    <property type="project" value="TreeGrafter"/>
</dbReference>
<sequence>MYLVSEGLLSWDSGEHQVDLEKELSTLTAQAPEGEEARYGERLIQFASENLVTEILIHPQMNTLMQCMRNLLSSFTRHRHLVHAGYTFAGNGSWIMQDGTFSLADFTDAYQENEVQRVIRAYENSISIDVHCSTSGGGEWAKLPEMPFVKYCKIRVNPTDILDSGSQAIKDFIAYLDPYIVPASLDQLLVSSDVVGNIRFSHPTLYVFPGGQGDAALFGINGFNMLVDGGFSRKACWWDFARHLDRLDAVLFTRINNCSMSGMASVLRRKASATVYPQIGHFFCNLEERRALASPDGDKDSDPLLVSLLQEGSDMMADLRHINLKPQHCYRSPEPINLYHKVGHGTLDMYVLNPSKDSKYVREFLKRWHNSEQKLFEGASVSGQFNFPIPNLVSICALLVWRPANPDDTITRIMFPGSTPQHKIFEGLEKLKHLEFLQHPTCTGRQMAPTTPPATTTATTVTTTKTSTKTTVKPSKDRSIISDKTKEDKIVEPEPPPKDLKEGETKNIIDNKLLSELVDEEDKIESVLHDAITARIETKLDDKIAQYESTVIDGLPKKREVKKKAVDKKTKRVDKTDEVKDTVVKADTKKVDAEPKAKLEKKTKVDTRKSEMTSSMSRTKLSHRTTRAVSERKTVASSDKKAAADDKKSPPTTPKKTLEARPTPSVPAIKDKIKAKPRRLSPGSTPAKSTKEAKNRMVVESKYKQSSPKRDVAAKSTEKKETKAKREPISRRPRPLSSPVKGLKAMKSPTKSVKSVKADSSKLKGLQRVNYEDILKDAKKSDEDTSKSLDDIKQQELDEREEQEIVREIEAVFNRDSEAEEKIEFVGRSDIEKITCLLDDTKTETTADGEFEEEYLIIEKEEVEQYTEDSVLDREDSHDHEEELQKHAKDKEESEKKKDVTILEKDKPDETQIMTEAVIETEVKQIESKEHSVSVEEKQDISSEKKTSDSKSIPKPKDSLEMQVQESQPDEKISTTIESGATTAPTLPEDERITLDDIKEDQQVEEKHIQEETKEVVPPQSLVDTTKPLSLEKSPKLESVPVPIREIVKTPDEVADLPLHEEVDYRTYVEKKTPEEEPFKRKVEDIKVPKDLPLSDVEGTFKGTKAVQEDVVVKTVQSASHAELVTVTPGSAPESPMYHEQMKVSAVPDKDLQPVKEYDDGEYDYGQYTEKLRETHITTLDSPIKDDIIVIEEIPCMPEKIPSIPEDVEKEIEEARKLEMADKPPLSPKEVEKIVADVAEVLKSDKSLDEIMAEKSPLLSKSPEAFPSMDKTVSVIEATKMLLSSEQEIKHDLRDEVKDTKALDAKPIHEITDTIQKEVSPVRSITSEDVSETSDKTVLSEGKRVKRELLEEKIKDKVDDIKESLDEPKTTSVDITDHAIVDKKDQIDDHILQKHPVEKVDIEEIKPQRRVSTTLESAKTLEKLEEKIADLKRKEEEKIQDKIEMTETKVSEKSDRLEKEPVIPVKQLSPEKELKEETSKEKPVIEEKESIPDREIPKKTLLQKAETKVEKVAGKVSAFKDEVFGFFGKKTDKKEPSPDKDTESKKKITPEKEIIPVEIKETVMKPAVDDVKKEKPEVSIFEEMKEQDNDIIEKVDQEQLASPSVPEDKFPSLIYDEDQELDIEERLIGFEPTGKPEVVTSTESTIITEKGVMVTRKSTITTIVQEYSNVTKTILRYKTTVLTIENDELPDGTKLERTYRKVSLAHERPKISPTKSDKEMPSSIKHEKKEVSDKPVTPVKSDEALSADAKPLSETTLEEKPSLIYDEDQELEIEERLMGFEPTKEREEITTTEVQSVTEKGILIQRKLIVTTIVQEYTNVTKTMFRYKTTILTFEEDELPDGNKISRTIRKVSLAYEKPKLKHEDETGAGEDRKSLSPEKDISSPIKDDELSPTSIKTAEPEEKVSSPQVSEEGEIPVLISDQAQELEIEEMLKEYTPLGKEEEHTKSKTEMVTHMGVITHRTSIITTTIQSYKHIVTNFVKYKICIVANECDEHQDGSRYTRVMRQMKLVDKRPDPIPFEFEVRLPLPEEEAVRTQKLIKLEKISDHEKLDDEPEKEKDDFDGEKPKTVVESDKPIHASQSLEIKKPDGKTPMLICDEAQELEINERLKEFTPLGKAEEHTTSKVETVTFKGFITQRESLITTVIQEYKHVTKKVVRYRICIMTIEEDKLPDGSIYSRVIRQMKLVDKKPYPIPFEFEDKLPIPEDETSPKMKSDRPLQLDDKLLTQVKYDKEAPILVDGRALIEPDDVKSKVKLDEKTPSPIYLDDKAASPIKRDEKESTDLMVDEKKPSPVKTDEKAPSPVKPHEKEPSPSKLDDKVPSPVELDEKAPSPVKEDERKLSAISLDEKAPSPVKSEDKAPSPVKPDDKAPSPVKTDEKEPSPIKPDEKAPSPVKPDEKTPSPVKHDEKEPSSVKLDEKAPSPVELREKAPSPVKEDERKLSAISLDEKAPSPIKSEDKAPSLVKPDEKAPSPVKPDEKAPSPVKPDEKAPSPVKPDEKEPSPSKLDEKTPSPVELDEKAPSPVKEDERKLSAISLDEKAPSP</sequence>
<dbReference type="PANTHER" id="PTHR13843:SF12">
    <property type="entry name" value="ATPASE F1_V1_A1 COMPLEX ALPHA_BETA SUBUNIT NUCLEOTIDE-BINDING DOMAIN-CONTAINING PROTEIN"/>
    <property type="match status" value="1"/>
</dbReference>
<feature type="non-terminal residue" evidence="5">
    <location>
        <position position="2543"/>
    </location>
</feature>
<feature type="compositionally biased region" description="Polar residues" evidence="2">
    <location>
        <begin position="974"/>
        <end position="985"/>
    </location>
</feature>
<feature type="region of interest" description="Disordered" evidence="2">
    <location>
        <begin position="862"/>
        <end position="1030"/>
    </location>
</feature>
<feature type="compositionally biased region" description="Basic and acidic residues" evidence="2">
    <location>
        <begin position="921"/>
        <end position="949"/>
    </location>
</feature>
<keyword evidence="1" id="KW-0175">Coiled coil</keyword>
<evidence type="ECO:0000313" key="6">
    <source>
        <dbReference type="Proteomes" id="UP000249218"/>
    </source>
</evidence>
<feature type="compositionally biased region" description="Basic and acidic residues" evidence="2">
    <location>
        <begin position="585"/>
        <end position="611"/>
    </location>
</feature>
<feature type="domain" description="Microtubule-associated protein 1B/S N-terminal" evidence="3">
    <location>
        <begin position="4"/>
        <end position="176"/>
    </location>
</feature>
<organism evidence="5 6">
    <name type="scientific">Helicoverpa armigera</name>
    <name type="common">Cotton bollworm</name>
    <name type="synonym">Heliothis armigera</name>
    <dbReference type="NCBI Taxonomy" id="29058"/>
    <lineage>
        <taxon>Eukaryota</taxon>
        <taxon>Metazoa</taxon>
        <taxon>Ecdysozoa</taxon>
        <taxon>Arthropoda</taxon>
        <taxon>Hexapoda</taxon>
        <taxon>Insecta</taxon>
        <taxon>Pterygota</taxon>
        <taxon>Neoptera</taxon>
        <taxon>Endopterygota</taxon>
        <taxon>Lepidoptera</taxon>
        <taxon>Glossata</taxon>
        <taxon>Ditrysia</taxon>
        <taxon>Noctuoidea</taxon>
        <taxon>Noctuidae</taxon>
        <taxon>Heliothinae</taxon>
        <taxon>Helicoverpa</taxon>
    </lineage>
</organism>
<reference evidence="5 6" key="1">
    <citation type="journal article" date="2017" name="BMC Biol.">
        <title>Genomic innovations, transcriptional plasticity and gene loss underlying the evolution and divergence of two highly polyphagous and invasive Helicoverpa pest species.</title>
        <authorList>
            <person name="Pearce S.L."/>
            <person name="Clarke D.F."/>
            <person name="East P.D."/>
            <person name="Elfekih S."/>
            <person name="Gordon K.H."/>
            <person name="Jermiin L.S."/>
            <person name="McGaughran A."/>
            <person name="Oakeshott J.G."/>
            <person name="Papanikolaou A."/>
            <person name="Perera O.P."/>
            <person name="Rane R.V."/>
            <person name="Richards S."/>
            <person name="Tay W.T."/>
            <person name="Walsh T.K."/>
            <person name="Anderson A."/>
            <person name="Anderson C.J."/>
            <person name="Asgari S."/>
            <person name="Board P.G."/>
            <person name="Bretschneider A."/>
            <person name="Campbell P.M."/>
            <person name="Chertemps T."/>
            <person name="Christeller J.T."/>
            <person name="Coppin C.W."/>
            <person name="Downes S.J."/>
            <person name="Duan G."/>
            <person name="Farnsworth C.A."/>
            <person name="Good R.T."/>
            <person name="Han L.B."/>
            <person name="Han Y.C."/>
            <person name="Hatje K."/>
            <person name="Horne I."/>
            <person name="Huang Y.P."/>
            <person name="Hughes D.S."/>
            <person name="Jacquin-Joly E."/>
            <person name="James W."/>
            <person name="Jhangiani S."/>
            <person name="Kollmar M."/>
            <person name="Kuwar S.S."/>
            <person name="Li S."/>
            <person name="Liu N.Y."/>
            <person name="Maibeche M.T."/>
            <person name="Miller J.R."/>
            <person name="Montagne N."/>
            <person name="Perry T."/>
            <person name="Qu J."/>
            <person name="Song S.V."/>
            <person name="Sutton G.G."/>
            <person name="Vogel H."/>
            <person name="Walenz B.P."/>
            <person name="Xu W."/>
            <person name="Zhang H.J."/>
            <person name="Zou Z."/>
            <person name="Batterham P."/>
            <person name="Edwards O.R."/>
            <person name="Feyereisen R."/>
            <person name="Gibbs R.A."/>
            <person name="Heckel D.G."/>
            <person name="McGrath A."/>
            <person name="Robin C."/>
            <person name="Scherer S.E."/>
            <person name="Worley K.C."/>
            <person name="Wu Y.D."/>
        </authorList>
    </citation>
    <scope>NUCLEOTIDE SEQUENCE [LARGE SCALE GENOMIC DNA]</scope>
    <source>
        <strain evidence="5">Harm_GR_Male_#8</strain>
        <tissue evidence="5">Whole organism</tissue>
    </source>
</reference>
<dbReference type="GO" id="GO:0003779">
    <property type="term" value="F:actin binding"/>
    <property type="evidence" value="ECO:0007669"/>
    <property type="project" value="TreeGrafter"/>
</dbReference>
<dbReference type="Proteomes" id="UP000249218">
    <property type="component" value="Unassembled WGS sequence"/>
</dbReference>
<feature type="compositionally biased region" description="Basic and acidic residues" evidence="2">
    <location>
        <begin position="1705"/>
        <end position="1733"/>
    </location>
</feature>
<feature type="compositionally biased region" description="Basic and acidic residues" evidence="2">
    <location>
        <begin position="989"/>
        <end position="1015"/>
    </location>
</feature>
<feature type="compositionally biased region" description="Basic and acidic residues" evidence="2">
    <location>
        <begin position="1861"/>
        <end position="1890"/>
    </location>
</feature>
<keyword evidence="6" id="KW-1185">Reference proteome</keyword>